<accession>A0A6L8VHI7</accession>
<dbReference type="InterPro" id="IPR011877">
    <property type="entry name" value="Ribokinase"/>
</dbReference>
<sequence>MIYNLGSINIDHVYRVPHLPAPGETLAATHYTVGLGGKGANQSVAAARAGARVLHIGAVGAEGVWARDRIAGYGVDVAQIAVLPVPTGHAIITVDPEAENSIVIFSGANQALDLAAVQAALAAIGPADTLLVQNETAHAPAAAALARGRGARVICSAAPFDLATVRAMLPHTSILVLNAVEADQLCAALGCSLDQVPVPELLVTRGKDGAKWMSNATGARAAVAALKVQAVDTTGAGDTFAGYFAAALDAGQTPAQALTLAAAAAALKVTKAGTADAIPALAEVTEFLSSARNKAL</sequence>
<dbReference type="PANTHER" id="PTHR10584:SF166">
    <property type="entry name" value="RIBOKINASE"/>
    <property type="match status" value="1"/>
</dbReference>
<feature type="binding site" evidence="9">
    <location>
        <begin position="9"/>
        <end position="11"/>
    </location>
    <ligand>
        <name>substrate</name>
    </ligand>
</feature>
<feature type="binding site" evidence="9">
    <location>
        <begin position="37"/>
        <end position="41"/>
    </location>
    <ligand>
        <name>substrate</name>
    </ligand>
</feature>
<keyword evidence="1 9" id="KW-0808">Transferase</keyword>
<keyword evidence="2 9" id="KW-0479">Metal-binding</keyword>
<dbReference type="UniPathway" id="UPA00916">
    <property type="reaction ID" value="UER00889"/>
</dbReference>
<dbReference type="GO" id="GO:0019303">
    <property type="term" value="P:D-ribose catabolic process"/>
    <property type="evidence" value="ECO:0007669"/>
    <property type="project" value="UniProtKB-UniRule"/>
</dbReference>
<dbReference type="GO" id="GO:0046872">
    <property type="term" value="F:metal ion binding"/>
    <property type="evidence" value="ECO:0007669"/>
    <property type="project" value="UniProtKB-KW"/>
</dbReference>
<evidence type="ECO:0000256" key="4">
    <source>
        <dbReference type="ARBA" id="ARBA00022777"/>
    </source>
</evidence>
<feature type="binding site" evidence="9">
    <location>
        <position position="232"/>
    </location>
    <ligand>
        <name>K(+)</name>
        <dbReference type="ChEBI" id="CHEBI:29103"/>
    </ligand>
</feature>
<feature type="binding site" evidence="9">
    <location>
        <begin position="237"/>
        <end position="238"/>
    </location>
    <ligand>
        <name>ATP</name>
        <dbReference type="ChEBI" id="CHEBI:30616"/>
    </ligand>
</feature>
<comment type="subcellular location">
    <subcellularLocation>
        <location evidence="9">Cytoplasm</location>
    </subcellularLocation>
</comment>
<feature type="binding site" evidence="9">
    <location>
        <position position="238"/>
    </location>
    <ligand>
        <name>substrate</name>
    </ligand>
</feature>
<dbReference type="InterPro" id="IPR029056">
    <property type="entry name" value="Ribokinase-like"/>
</dbReference>
<keyword evidence="4 9" id="KW-0418">Kinase</keyword>
<evidence type="ECO:0000256" key="5">
    <source>
        <dbReference type="ARBA" id="ARBA00022840"/>
    </source>
</evidence>
<dbReference type="GO" id="GO:0005737">
    <property type="term" value="C:cytoplasm"/>
    <property type="evidence" value="ECO:0007669"/>
    <property type="project" value="UniProtKB-SubCell"/>
</dbReference>
<comment type="catalytic activity">
    <reaction evidence="9">
        <text>D-ribose + ATP = D-ribose 5-phosphate + ADP + H(+)</text>
        <dbReference type="Rhea" id="RHEA:13697"/>
        <dbReference type="ChEBI" id="CHEBI:15378"/>
        <dbReference type="ChEBI" id="CHEBI:30616"/>
        <dbReference type="ChEBI" id="CHEBI:47013"/>
        <dbReference type="ChEBI" id="CHEBI:78346"/>
        <dbReference type="ChEBI" id="CHEBI:456216"/>
        <dbReference type="EC" id="2.7.1.15"/>
    </reaction>
</comment>
<keyword evidence="9" id="KW-0963">Cytoplasm</keyword>
<comment type="activity regulation">
    <text evidence="9">Activated by a monovalent cation that binds near, but not in, the active site. The most likely occupant of the site in vivo is potassium. Ion binding induces a conformational change that may alter substrate affinity.</text>
</comment>
<reference evidence="11 12" key="1">
    <citation type="submission" date="2020-01" db="EMBL/GenBank/DDBJ databases">
        <title>Frigidibacter albus SP32T (=CGMCC 1.13995T).</title>
        <authorList>
            <person name="Liao X."/>
        </authorList>
    </citation>
    <scope>NUCLEOTIDE SEQUENCE [LARGE SCALE GENOMIC DNA]</scope>
    <source>
        <strain evidence="11 12">SP32</strain>
    </source>
</reference>
<dbReference type="InterPro" id="IPR011611">
    <property type="entry name" value="PfkB_dom"/>
</dbReference>
<feature type="binding site" evidence="9">
    <location>
        <position position="268"/>
    </location>
    <ligand>
        <name>K(+)</name>
        <dbReference type="ChEBI" id="CHEBI:29103"/>
    </ligand>
</feature>
<dbReference type="GO" id="GO:0005524">
    <property type="term" value="F:ATP binding"/>
    <property type="evidence" value="ECO:0007669"/>
    <property type="project" value="UniProtKB-UniRule"/>
</dbReference>
<name>A0A6L8VHI7_9RHOB</name>
<evidence type="ECO:0000259" key="10">
    <source>
        <dbReference type="Pfam" id="PF00294"/>
    </source>
</evidence>
<dbReference type="Gene3D" id="3.40.1190.20">
    <property type="match status" value="1"/>
</dbReference>
<dbReference type="OrthoDB" id="9775849at2"/>
<evidence type="ECO:0000256" key="2">
    <source>
        <dbReference type="ARBA" id="ARBA00022723"/>
    </source>
</evidence>
<organism evidence="11 12">
    <name type="scientific">Frigidibacter albus</name>
    <dbReference type="NCBI Taxonomy" id="1465486"/>
    <lineage>
        <taxon>Bacteria</taxon>
        <taxon>Pseudomonadati</taxon>
        <taxon>Pseudomonadota</taxon>
        <taxon>Alphaproteobacteria</taxon>
        <taxon>Rhodobacterales</taxon>
        <taxon>Paracoccaceae</taxon>
        <taxon>Frigidibacter</taxon>
    </lineage>
</organism>
<comment type="function">
    <text evidence="9">Catalyzes the phosphorylation of ribose at O-5 in a reaction requiring ATP and magnesium. The resulting D-ribose-5-phosphate can then be used either for sythesis of nucleotides, histidine, and tryptophan, or as a component of the pentose phosphate pathway.</text>
</comment>
<evidence type="ECO:0000256" key="8">
    <source>
        <dbReference type="ARBA" id="ARBA00023277"/>
    </source>
</evidence>
<evidence type="ECO:0000256" key="7">
    <source>
        <dbReference type="ARBA" id="ARBA00022958"/>
    </source>
</evidence>
<comment type="similarity">
    <text evidence="9">Belongs to the carbohydrate kinase PfkB family. Ribokinase subfamily.</text>
</comment>
<dbReference type="PANTHER" id="PTHR10584">
    <property type="entry name" value="SUGAR KINASE"/>
    <property type="match status" value="1"/>
</dbReference>
<keyword evidence="8 9" id="KW-0119">Carbohydrate metabolism</keyword>
<dbReference type="SUPFAM" id="SSF53613">
    <property type="entry name" value="Ribokinase-like"/>
    <property type="match status" value="1"/>
</dbReference>
<evidence type="ECO:0000256" key="6">
    <source>
        <dbReference type="ARBA" id="ARBA00022842"/>
    </source>
</evidence>
<comment type="pathway">
    <text evidence="9">Carbohydrate metabolism; D-ribose degradation; D-ribose 5-phosphate from beta-D-ribopyranose: step 2/2.</text>
</comment>
<feature type="active site" description="Proton acceptor" evidence="9">
    <location>
        <position position="238"/>
    </location>
</feature>
<proteinExistence type="inferred from homology"/>
<feature type="binding site" evidence="9">
    <location>
        <position position="271"/>
    </location>
    <ligand>
        <name>K(+)</name>
        <dbReference type="ChEBI" id="CHEBI:29103"/>
    </ligand>
</feature>
<keyword evidence="7 9" id="KW-0630">Potassium</keyword>
<keyword evidence="5 9" id="KW-0067">ATP-binding</keyword>
<dbReference type="PRINTS" id="PR00990">
    <property type="entry name" value="RIBOKINASE"/>
</dbReference>
<feature type="binding site" evidence="9">
    <location>
        <position position="135"/>
    </location>
    <ligand>
        <name>substrate</name>
    </ligand>
</feature>
<comment type="cofactor">
    <cofactor evidence="9">
        <name>Mg(2+)</name>
        <dbReference type="ChEBI" id="CHEBI:18420"/>
    </cofactor>
    <text evidence="9">Requires a divalent cation, most likely magnesium in vivo, as an electrophilic catalyst to aid phosphoryl group transfer. It is the chelate of the metal and the nucleotide that is the actual substrate.</text>
</comment>
<feature type="domain" description="Carbohydrate kinase PfkB" evidence="10">
    <location>
        <begin position="5"/>
        <end position="280"/>
    </location>
</feature>
<evidence type="ECO:0000256" key="9">
    <source>
        <dbReference type="HAMAP-Rule" id="MF_01987"/>
    </source>
</evidence>
<dbReference type="RefSeq" id="WP_161346279.1">
    <property type="nucleotide sequence ID" value="NZ_BMGW01000006.1"/>
</dbReference>
<comment type="caution">
    <text evidence="11">The sequence shown here is derived from an EMBL/GenBank/DDBJ whole genome shotgun (WGS) entry which is preliminary data.</text>
</comment>
<dbReference type="Proteomes" id="UP000477083">
    <property type="component" value="Unassembled WGS sequence"/>
</dbReference>
<comment type="subunit">
    <text evidence="9">Homodimer.</text>
</comment>
<evidence type="ECO:0000256" key="1">
    <source>
        <dbReference type="ARBA" id="ARBA00022679"/>
    </source>
</evidence>
<dbReference type="Pfam" id="PF00294">
    <property type="entry name" value="PfkB"/>
    <property type="match status" value="1"/>
</dbReference>
<feature type="binding site" evidence="9">
    <location>
        <begin position="204"/>
        <end position="209"/>
    </location>
    <ligand>
        <name>ATP</name>
        <dbReference type="ChEBI" id="CHEBI:30616"/>
    </ligand>
</feature>
<evidence type="ECO:0000313" key="11">
    <source>
        <dbReference type="EMBL" id="MZQ89564.1"/>
    </source>
</evidence>
<feature type="binding site" evidence="9">
    <location>
        <position position="178"/>
    </location>
    <ligand>
        <name>ATP</name>
        <dbReference type="ChEBI" id="CHEBI:30616"/>
    </ligand>
</feature>
<evidence type="ECO:0000256" key="3">
    <source>
        <dbReference type="ARBA" id="ARBA00022741"/>
    </source>
</evidence>
<feature type="binding site" evidence="9">
    <location>
        <position position="273"/>
    </location>
    <ligand>
        <name>K(+)</name>
        <dbReference type="ChEBI" id="CHEBI:29103"/>
    </ligand>
</feature>
<comment type="caution">
    <text evidence="9">Lacks conserved residue(s) required for the propagation of feature annotation.</text>
</comment>
<dbReference type="EC" id="2.7.1.15" evidence="9"/>
<dbReference type="InterPro" id="IPR002139">
    <property type="entry name" value="Ribo/fructo_kinase"/>
</dbReference>
<dbReference type="HAMAP" id="MF_01987">
    <property type="entry name" value="Ribokinase"/>
    <property type="match status" value="1"/>
</dbReference>
<protein>
    <recommendedName>
        <fullName evidence="9">Ribokinase</fullName>
        <shortName evidence="9">RK</shortName>
        <ecNumber evidence="9">2.7.1.15</ecNumber>
    </recommendedName>
</protein>
<dbReference type="EMBL" id="WWNR01000006">
    <property type="protein sequence ID" value="MZQ89564.1"/>
    <property type="molecule type" value="Genomic_DNA"/>
</dbReference>
<keyword evidence="12" id="KW-1185">Reference proteome</keyword>
<feature type="binding site" evidence="9">
    <location>
        <position position="234"/>
    </location>
    <ligand>
        <name>K(+)</name>
        <dbReference type="ChEBI" id="CHEBI:29103"/>
    </ligand>
</feature>
<keyword evidence="6 9" id="KW-0460">Magnesium</keyword>
<dbReference type="AlphaFoldDB" id="A0A6L8VHI7"/>
<gene>
    <name evidence="9" type="primary">rbsK</name>
    <name evidence="11" type="ORF">GS660_10720</name>
</gene>
<evidence type="ECO:0000313" key="12">
    <source>
        <dbReference type="Proteomes" id="UP000477083"/>
    </source>
</evidence>
<dbReference type="GO" id="GO:0004747">
    <property type="term" value="F:ribokinase activity"/>
    <property type="evidence" value="ECO:0007669"/>
    <property type="project" value="UniProtKB-UniRule"/>
</dbReference>
<keyword evidence="3 9" id="KW-0547">Nucleotide-binding</keyword>